<feature type="signal peptide" evidence="1">
    <location>
        <begin position="1"/>
        <end position="35"/>
    </location>
</feature>
<proteinExistence type="predicted"/>
<dbReference type="Pfam" id="PF10604">
    <property type="entry name" value="Polyketide_cyc2"/>
    <property type="match status" value="1"/>
</dbReference>
<dbReference type="InterPro" id="IPR019587">
    <property type="entry name" value="Polyketide_cyclase/dehydratase"/>
</dbReference>
<accession>A0A934S102</accession>
<reference evidence="2" key="1">
    <citation type="submission" date="2021-01" db="EMBL/GenBank/DDBJ databases">
        <title>Modified the classification status of verrucomicrobia.</title>
        <authorList>
            <person name="Feng X."/>
        </authorList>
    </citation>
    <scope>NUCLEOTIDE SEQUENCE</scope>
    <source>
        <strain evidence="2">KCTC 13126</strain>
    </source>
</reference>
<dbReference type="PANTHER" id="PTHR39332">
    <property type="entry name" value="BLL4707 PROTEIN"/>
    <property type="match status" value="1"/>
</dbReference>
<evidence type="ECO:0000313" key="3">
    <source>
        <dbReference type="Proteomes" id="UP000617628"/>
    </source>
</evidence>
<comment type="caution">
    <text evidence="2">The sequence shown here is derived from an EMBL/GenBank/DDBJ whole genome shotgun (WGS) entry which is preliminary data.</text>
</comment>
<evidence type="ECO:0000313" key="2">
    <source>
        <dbReference type="EMBL" id="MBK1877464.1"/>
    </source>
</evidence>
<gene>
    <name evidence="2" type="ORF">JIN87_11345</name>
</gene>
<dbReference type="CDD" id="cd07821">
    <property type="entry name" value="PYR_PYL_RCAR_like"/>
    <property type="match status" value="1"/>
</dbReference>
<dbReference type="AlphaFoldDB" id="A0A934S102"/>
<dbReference type="Gene3D" id="3.30.530.20">
    <property type="match status" value="1"/>
</dbReference>
<sequence>MNSKRLNAKSIVKRLCLSCLLLMTVSTFTSQHAFAGKAKSVKKDSHVQTSHEFQLPASAVWKLISGFNTLPKYHAAVPESHLSEDGSIRYLTISEDAGGGVVVERLMEFDHEDMNFSYKIIGLIESPLPVENYQAWVNLESTGANSCKLYWQSTFDIPEGGTKKESEDIIEAIYKGCYDGIIRVLVQDS</sequence>
<dbReference type="EMBL" id="JAENIL010000018">
    <property type="protein sequence ID" value="MBK1877464.1"/>
    <property type="molecule type" value="Genomic_DNA"/>
</dbReference>
<dbReference type="RefSeq" id="WP_200355679.1">
    <property type="nucleotide sequence ID" value="NZ_JAENIL010000018.1"/>
</dbReference>
<name>A0A934S102_9BACT</name>
<dbReference type="Proteomes" id="UP000617628">
    <property type="component" value="Unassembled WGS sequence"/>
</dbReference>
<dbReference type="InterPro" id="IPR023393">
    <property type="entry name" value="START-like_dom_sf"/>
</dbReference>
<organism evidence="2 3">
    <name type="scientific">Pelagicoccus mobilis</name>
    <dbReference type="NCBI Taxonomy" id="415221"/>
    <lineage>
        <taxon>Bacteria</taxon>
        <taxon>Pseudomonadati</taxon>
        <taxon>Verrucomicrobiota</taxon>
        <taxon>Opitutia</taxon>
        <taxon>Puniceicoccales</taxon>
        <taxon>Pelagicoccaceae</taxon>
        <taxon>Pelagicoccus</taxon>
    </lineage>
</organism>
<evidence type="ECO:0000256" key="1">
    <source>
        <dbReference type="SAM" id="SignalP"/>
    </source>
</evidence>
<feature type="chain" id="PRO_5037012998" evidence="1">
    <location>
        <begin position="36"/>
        <end position="189"/>
    </location>
</feature>
<protein>
    <submittedName>
        <fullName evidence="2">SRPBCC family protein</fullName>
    </submittedName>
</protein>
<keyword evidence="3" id="KW-1185">Reference proteome</keyword>
<keyword evidence="1" id="KW-0732">Signal</keyword>
<dbReference type="PANTHER" id="PTHR39332:SF7">
    <property type="entry name" value="SRPBCC FAMILY PROTEIN"/>
    <property type="match status" value="1"/>
</dbReference>
<dbReference type="SUPFAM" id="SSF55961">
    <property type="entry name" value="Bet v1-like"/>
    <property type="match status" value="1"/>
</dbReference>